<keyword evidence="1" id="KW-1133">Transmembrane helix</keyword>
<feature type="transmembrane region" description="Helical" evidence="1">
    <location>
        <begin position="117"/>
        <end position="141"/>
    </location>
</feature>
<dbReference type="PANTHER" id="PTHR40394:SF2">
    <property type="entry name" value="QUINOL:CYTOCHROME C OXIDOREDUCTASE MEMBRANE PROTEIN"/>
    <property type="match status" value="1"/>
</dbReference>
<name>A0ABP8QT04_9BACT</name>
<reference evidence="3" key="1">
    <citation type="journal article" date="2019" name="Int. J. Syst. Evol. Microbiol.">
        <title>The Global Catalogue of Microorganisms (GCM) 10K type strain sequencing project: providing services to taxonomists for standard genome sequencing and annotation.</title>
        <authorList>
            <consortium name="The Broad Institute Genomics Platform"/>
            <consortium name="The Broad Institute Genome Sequencing Center for Infectious Disease"/>
            <person name="Wu L."/>
            <person name="Ma J."/>
        </authorList>
    </citation>
    <scope>NUCLEOTIDE SEQUENCE [LARGE SCALE GENOMIC DNA]</scope>
    <source>
        <strain evidence="3">JCM 17841</strain>
    </source>
</reference>
<dbReference type="RefSeq" id="WP_208132030.1">
    <property type="nucleotide sequence ID" value="NZ_BAABGQ010000012.1"/>
</dbReference>
<keyword evidence="3" id="KW-1185">Reference proteome</keyword>
<keyword evidence="1" id="KW-0812">Transmembrane</keyword>
<dbReference type="Pfam" id="PF11821">
    <property type="entry name" value="ActD"/>
    <property type="match status" value="1"/>
</dbReference>
<dbReference type="Proteomes" id="UP001501243">
    <property type="component" value="Unassembled WGS sequence"/>
</dbReference>
<comment type="caution">
    <text evidence="2">The sequence shown here is derived from an EMBL/GenBank/DDBJ whole genome shotgun (WGS) entry which is preliminary data.</text>
</comment>
<accession>A0ABP8QT04</accession>
<gene>
    <name evidence="2" type="ORF">GCM10023172_41670</name>
</gene>
<dbReference type="PANTHER" id="PTHR40394">
    <property type="entry name" value="LIPOPROTEIN-RELATED"/>
    <property type="match status" value="1"/>
</dbReference>
<evidence type="ECO:0000256" key="1">
    <source>
        <dbReference type="SAM" id="Phobius"/>
    </source>
</evidence>
<organism evidence="2 3">
    <name type="scientific">Hymenobacter ginsengisoli</name>
    <dbReference type="NCBI Taxonomy" id="1051626"/>
    <lineage>
        <taxon>Bacteria</taxon>
        <taxon>Pseudomonadati</taxon>
        <taxon>Bacteroidota</taxon>
        <taxon>Cytophagia</taxon>
        <taxon>Cytophagales</taxon>
        <taxon>Hymenobacteraceae</taxon>
        <taxon>Hymenobacter</taxon>
    </lineage>
</organism>
<evidence type="ECO:0000313" key="2">
    <source>
        <dbReference type="EMBL" id="GAA4508858.1"/>
    </source>
</evidence>
<keyword evidence="1" id="KW-0472">Membrane</keyword>
<proteinExistence type="predicted"/>
<feature type="transmembrane region" description="Helical" evidence="1">
    <location>
        <begin position="78"/>
        <end position="97"/>
    </location>
</feature>
<protein>
    <submittedName>
        <fullName evidence="2">DUF3341 domain-containing protein</fullName>
    </submittedName>
</protein>
<sequence length="198" mass="22197">MTSPAVTTAVPATIVHTEPATHSSTKRFALGIFDDEDVLLHAIDNIRAAGVKIYDVFSPYPVHGIDDALGIERSRLPIAAFFYGMCGLAFALWLQFYTLGFDWPMIIGGKPHISLPAWIPVSFELTVFFTCHGMVITFYMISKLYPRFKTPVLDVRSTDDKFVVAIELDEQSSQLPKLTQLFRENGASEVNQKEMTKF</sequence>
<dbReference type="InterPro" id="IPR021776">
    <property type="entry name" value="ActD"/>
</dbReference>
<dbReference type="EMBL" id="BAABGQ010000012">
    <property type="protein sequence ID" value="GAA4508858.1"/>
    <property type="molecule type" value="Genomic_DNA"/>
</dbReference>
<evidence type="ECO:0000313" key="3">
    <source>
        <dbReference type="Proteomes" id="UP001501243"/>
    </source>
</evidence>